<name>A0ABP9UT61_9BACT</name>
<keyword evidence="2" id="KW-0472">Membrane</keyword>
<dbReference type="Proteomes" id="UP001476282">
    <property type="component" value="Unassembled WGS sequence"/>
</dbReference>
<dbReference type="EMBL" id="BAABRI010000018">
    <property type="protein sequence ID" value="GAA5483907.1"/>
    <property type="molecule type" value="Genomic_DNA"/>
</dbReference>
<dbReference type="RefSeq" id="WP_353568012.1">
    <property type="nucleotide sequence ID" value="NZ_BAABRI010000018.1"/>
</dbReference>
<comment type="caution">
    <text evidence="3">The sequence shown here is derived from an EMBL/GenBank/DDBJ whole genome shotgun (WGS) entry which is preliminary data.</text>
</comment>
<sequence>MAPRAAEPVPVARLTQTEGFGMFTIAPASQPPAAQRPDFPQASPPPPAAPAPPASPFAGFKPRLEADSSHEAPAPFPRRSSFGSALEFPAMGRLRWAVLVLASLLFFLVGLVTGQILALKGRNLAGPVFHQPAAVPAGQPMAAPIAATPAPPSAPEPAVPGPSPASDPAEKPARSGVPAPPPGSGASRAELEAFLDATHWEDRAEHVLDSPGVLDRMKAHAEESGDGPIAYTGIGGPTTAPGLHQYIVTTPTLSQGFPVTLFQQGDEWRIDWDMFREFHDDAFYHFAAGTRGDEGVFHVFVKPGAATDNGFSAYQLTAPIEGRSYGAFVKKGSPVESKLAAVFKNGDDADDPLFQQLMRGVGIPVVLELSSSQNQQGQRFLMIDDLVSRYWGPDA</sequence>
<feature type="compositionally biased region" description="Low complexity" evidence="1">
    <location>
        <begin position="26"/>
        <end position="41"/>
    </location>
</feature>
<feature type="compositionally biased region" description="Pro residues" evidence="1">
    <location>
        <begin position="149"/>
        <end position="165"/>
    </location>
</feature>
<keyword evidence="2" id="KW-1133">Transmembrane helix</keyword>
<evidence type="ECO:0000313" key="4">
    <source>
        <dbReference type="Proteomes" id="UP001476282"/>
    </source>
</evidence>
<evidence type="ECO:0000313" key="3">
    <source>
        <dbReference type="EMBL" id="GAA5483907.1"/>
    </source>
</evidence>
<proteinExistence type="predicted"/>
<evidence type="ECO:0000256" key="1">
    <source>
        <dbReference type="SAM" id="MobiDB-lite"/>
    </source>
</evidence>
<evidence type="ECO:0000256" key="2">
    <source>
        <dbReference type="SAM" id="Phobius"/>
    </source>
</evidence>
<feature type="transmembrane region" description="Helical" evidence="2">
    <location>
        <begin position="96"/>
        <end position="118"/>
    </location>
</feature>
<reference evidence="3 4" key="1">
    <citation type="submission" date="2024-02" db="EMBL/GenBank/DDBJ databases">
        <title>Haloferula sargassicola NBRC 104335.</title>
        <authorList>
            <person name="Ichikawa N."/>
            <person name="Katano-Makiyama Y."/>
            <person name="Hidaka K."/>
        </authorList>
    </citation>
    <scope>NUCLEOTIDE SEQUENCE [LARGE SCALE GENOMIC DNA]</scope>
    <source>
        <strain evidence="3 4">NBRC 104335</strain>
    </source>
</reference>
<feature type="compositionally biased region" description="Pro residues" evidence="1">
    <location>
        <begin position="42"/>
        <end position="55"/>
    </location>
</feature>
<keyword evidence="4" id="KW-1185">Reference proteome</keyword>
<feature type="region of interest" description="Disordered" evidence="1">
    <location>
        <begin position="24"/>
        <end position="80"/>
    </location>
</feature>
<feature type="region of interest" description="Disordered" evidence="1">
    <location>
        <begin position="144"/>
        <end position="187"/>
    </location>
</feature>
<organism evidence="3 4">
    <name type="scientific">Haloferula sargassicola</name>
    <dbReference type="NCBI Taxonomy" id="490096"/>
    <lineage>
        <taxon>Bacteria</taxon>
        <taxon>Pseudomonadati</taxon>
        <taxon>Verrucomicrobiota</taxon>
        <taxon>Verrucomicrobiia</taxon>
        <taxon>Verrucomicrobiales</taxon>
        <taxon>Verrucomicrobiaceae</taxon>
        <taxon>Haloferula</taxon>
    </lineage>
</organism>
<accession>A0ABP9UT61</accession>
<protein>
    <submittedName>
        <fullName evidence="3">Uncharacterized protein</fullName>
    </submittedName>
</protein>
<gene>
    <name evidence="3" type="ORF">Hsar01_03141</name>
</gene>
<keyword evidence="2" id="KW-0812">Transmembrane</keyword>